<comment type="caution">
    <text evidence="1">The sequence shown here is derived from an EMBL/GenBank/DDBJ whole genome shotgun (WGS) entry which is preliminary data.</text>
</comment>
<protein>
    <submittedName>
        <fullName evidence="1">Uncharacterized protein</fullName>
    </submittedName>
</protein>
<organism evidence="1 2">
    <name type="scientific">Umezakia ovalisporum FSS-62</name>
    <dbReference type="NCBI Taxonomy" id="2971776"/>
    <lineage>
        <taxon>Bacteria</taxon>
        <taxon>Bacillati</taxon>
        <taxon>Cyanobacteriota</taxon>
        <taxon>Cyanophyceae</taxon>
        <taxon>Nostocales</taxon>
        <taxon>Nodulariaceae</taxon>
        <taxon>Umezakia</taxon>
    </lineage>
</organism>
<sequence length="41" mass="4594">MKTFCLNRGLVHDFFTIDARGKSMPLGVKLVKLATIGWVKT</sequence>
<gene>
    <name evidence="1" type="ORF">NWP23_17050</name>
</gene>
<evidence type="ECO:0000313" key="2">
    <source>
        <dbReference type="Proteomes" id="UP001159370"/>
    </source>
</evidence>
<name>A0AA43H1F2_9CYAN</name>
<dbReference type="RefSeq" id="WP_280657567.1">
    <property type="nucleotide sequence ID" value="NZ_JANQDL010000109.1"/>
</dbReference>
<reference evidence="1 2" key="1">
    <citation type="journal article" date="2023" name="J. Phycol.">
        <title>Chrysosporum ovalisporum is synonymous with the true-branching cyanobacterium Umezakia natans (Nostocales/Aphanizomenonaceae).</title>
        <authorList>
            <person name="McGregor G.B."/>
            <person name="Sendall B.C."/>
            <person name="Niiyama Y."/>
            <person name="Tuji A."/>
            <person name="Willis A."/>
        </authorList>
    </citation>
    <scope>NUCLEOTIDE SEQUENCE [LARGE SCALE GENOMIC DNA]</scope>
    <source>
        <strain evidence="1 2">FSS-62</strain>
    </source>
</reference>
<dbReference type="AlphaFoldDB" id="A0AA43H1F2"/>
<proteinExistence type="predicted"/>
<accession>A0AA43H1F2</accession>
<evidence type="ECO:0000313" key="1">
    <source>
        <dbReference type="EMBL" id="MDH6065431.1"/>
    </source>
</evidence>
<dbReference type="Proteomes" id="UP001159370">
    <property type="component" value="Unassembled WGS sequence"/>
</dbReference>
<dbReference type="GeneID" id="83683424"/>
<dbReference type="EMBL" id="JANQDL010000109">
    <property type="protein sequence ID" value="MDH6065431.1"/>
    <property type="molecule type" value="Genomic_DNA"/>
</dbReference>